<organism evidence="3 5">
    <name type="scientific">Dracunculus medinensis</name>
    <name type="common">Guinea worm</name>
    <dbReference type="NCBI Taxonomy" id="318479"/>
    <lineage>
        <taxon>Eukaryota</taxon>
        <taxon>Metazoa</taxon>
        <taxon>Ecdysozoa</taxon>
        <taxon>Nematoda</taxon>
        <taxon>Chromadorea</taxon>
        <taxon>Rhabditida</taxon>
        <taxon>Spirurina</taxon>
        <taxon>Dracunculoidea</taxon>
        <taxon>Dracunculidae</taxon>
        <taxon>Dracunculus</taxon>
    </lineage>
</organism>
<evidence type="ECO:0000313" key="5">
    <source>
        <dbReference type="WBParaSite" id="DME_0000759901-mRNA-1"/>
    </source>
</evidence>
<dbReference type="EMBL" id="UYYG01000035">
    <property type="protein sequence ID" value="VDN51893.1"/>
    <property type="molecule type" value="Genomic_DNA"/>
</dbReference>
<dbReference type="WBParaSite" id="DME_0000759901-mRNA-1">
    <property type="protein sequence ID" value="DME_0000759901-mRNA-1"/>
    <property type="gene ID" value="DME_0000759901"/>
</dbReference>
<accession>A0A0N4UIZ5</accession>
<evidence type="ECO:0000313" key="2">
    <source>
        <dbReference type="EMBL" id="VDN51893.1"/>
    </source>
</evidence>
<dbReference type="Proteomes" id="UP000274756">
    <property type="component" value="Unassembled WGS sequence"/>
</dbReference>
<dbReference type="AlphaFoldDB" id="A0A0N4UIZ5"/>
<keyword evidence="1" id="KW-0472">Membrane</keyword>
<keyword evidence="1" id="KW-0812">Transmembrane</keyword>
<dbReference type="Proteomes" id="UP000038040">
    <property type="component" value="Unplaced"/>
</dbReference>
<feature type="transmembrane region" description="Helical" evidence="1">
    <location>
        <begin position="32"/>
        <end position="54"/>
    </location>
</feature>
<proteinExistence type="predicted"/>
<keyword evidence="4" id="KW-1185">Reference proteome</keyword>
<reference evidence="5" key="1">
    <citation type="submission" date="2017-02" db="UniProtKB">
        <authorList>
            <consortium name="WormBaseParasite"/>
        </authorList>
    </citation>
    <scope>IDENTIFICATION</scope>
</reference>
<evidence type="ECO:0000313" key="3">
    <source>
        <dbReference type="Proteomes" id="UP000038040"/>
    </source>
</evidence>
<evidence type="ECO:0000313" key="4">
    <source>
        <dbReference type="Proteomes" id="UP000274756"/>
    </source>
</evidence>
<name>A0A0N4UIZ5_DRAME</name>
<protein>
    <submittedName>
        <fullName evidence="5">G_PROTEIN_RECEP_F1_2 domain-containing protein</fullName>
    </submittedName>
</protein>
<feature type="transmembrane region" description="Helical" evidence="1">
    <location>
        <begin position="7"/>
        <end position="26"/>
    </location>
</feature>
<reference evidence="2 4" key="2">
    <citation type="submission" date="2018-11" db="EMBL/GenBank/DDBJ databases">
        <authorList>
            <consortium name="Pathogen Informatics"/>
        </authorList>
    </citation>
    <scope>NUCLEOTIDE SEQUENCE [LARGE SCALE GENOMIC DNA]</scope>
</reference>
<gene>
    <name evidence="2" type="ORF">DME_LOCUS1866</name>
</gene>
<sequence>MGISNIFTILLYIIPIIVQLLYDLITHDNPDYIVLYSSVSTNLNPLANIAILVLRQNDIKESLMKKFPVFQRTIRISAKVAPPKFAPSKPAKENTHN</sequence>
<evidence type="ECO:0000256" key="1">
    <source>
        <dbReference type="SAM" id="Phobius"/>
    </source>
</evidence>
<keyword evidence="1" id="KW-1133">Transmembrane helix</keyword>